<dbReference type="CDD" id="cd06093">
    <property type="entry name" value="PX_domain"/>
    <property type="match status" value="1"/>
</dbReference>
<dbReference type="GO" id="GO:0035091">
    <property type="term" value="F:phosphatidylinositol binding"/>
    <property type="evidence" value="ECO:0007669"/>
    <property type="project" value="InterPro"/>
</dbReference>
<dbReference type="Proteomes" id="UP000054928">
    <property type="component" value="Unassembled WGS sequence"/>
</dbReference>
<dbReference type="SMART" id="SM00312">
    <property type="entry name" value="PX"/>
    <property type="match status" value="1"/>
</dbReference>
<evidence type="ECO:0000259" key="2">
    <source>
        <dbReference type="PROSITE" id="PS50195"/>
    </source>
</evidence>
<feature type="region of interest" description="Disordered" evidence="1">
    <location>
        <begin position="379"/>
        <end position="404"/>
    </location>
</feature>
<reference evidence="4" key="1">
    <citation type="submission" date="2014-09" db="EMBL/GenBank/DDBJ databases">
        <authorList>
            <person name="Sharma Rahul"/>
            <person name="Thines Marco"/>
        </authorList>
    </citation>
    <scope>NUCLEOTIDE SEQUENCE [LARGE SCALE GENOMIC DNA]</scope>
</reference>
<dbReference type="STRING" id="4781.A0A0P1AFT0"/>
<feature type="compositionally biased region" description="Low complexity" evidence="1">
    <location>
        <begin position="388"/>
        <end position="404"/>
    </location>
</feature>
<dbReference type="AlphaFoldDB" id="A0A0P1AFT0"/>
<feature type="region of interest" description="Disordered" evidence="1">
    <location>
        <begin position="322"/>
        <end position="356"/>
    </location>
</feature>
<dbReference type="Pfam" id="PF00787">
    <property type="entry name" value="PX"/>
    <property type="match status" value="1"/>
</dbReference>
<dbReference type="InterPro" id="IPR036871">
    <property type="entry name" value="PX_dom_sf"/>
</dbReference>
<organism evidence="3 4">
    <name type="scientific">Plasmopara halstedii</name>
    <name type="common">Downy mildew of sunflower</name>
    <dbReference type="NCBI Taxonomy" id="4781"/>
    <lineage>
        <taxon>Eukaryota</taxon>
        <taxon>Sar</taxon>
        <taxon>Stramenopiles</taxon>
        <taxon>Oomycota</taxon>
        <taxon>Peronosporomycetes</taxon>
        <taxon>Peronosporales</taxon>
        <taxon>Peronosporaceae</taxon>
        <taxon>Plasmopara</taxon>
    </lineage>
</organism>
<dbReference type="GeneID" id="36405246"/>
<dbReference type="PROSITE" id="PS50195">
    <property type="entry name" value="PX"/>
    <property type="match status" value="1"/>
</dbReference>
<evidence type="ECO:0000313" key="3">
    <source>
        <dbReference type="EMBL" id="CEG39967.1"/>
    </source>
</evidence>
<dbReference type="Gene3D" id="3.30.1520.10">
    <property type="entry name" value="Phox-like domain"/>
    <property type="match status" value="1"/>
</dbReference>
<feature type="region of interest" description="Disordered" evidence="1">
    <location>
        <begin position="632"/>
        <end position="656"/>
    </location>
</feature>
<name>A0A0P1AFT0_PLAHL</name>
<evidence type="ECO:0000256" key="1">
    <source>
        <dbReference type="SAM" id="MobiDB-lite"/>
    </source>
</evidence>
<evidence type="ECO:0000313" key="4">
    <source>
        <dbReference type="Proteomes" id="UP000054928"/>
    </source>
</evidence>
<dbReference type="OrthoDB" id="166159at2759"/>
<dbReference type="EMBL" id="CCYD01000442">
    <property type="protein sequence ID" value="CEG39967.1"/>
    <property type="molecule type" value="Genomic_DNA"/>
</dbReference>
<feature type="compositionally biased region" description="Basic and acidic residues" evidence="1">
    <location>
        <begin position="335"/>
        <end position="347"/>
    </location>
</feature>
<protein>
    <submittedName>
        <fullName evidence="3">Phox homologous domain</fullName>
    </submittedName>
</protein>
<keyword evidence="4" id="KW-1185">Reference proteome</keyword>
<sequence>MEHEAETRPTTTNVLTEWVAPGKLKEVNSSVETDSLADVKPEAEAVMEAMLTSIAGDADKHSEIKTTEKAAPGLVAVDVDATNDVKEITLGFDDGAMEKVITMSEIKPVSAVYMAESVEQMILETSSDLKSGQVESIEALGDVKVENVEVDKEGNTIDAIATKDTVDGCVTDSVIETTKVEAAIDTGREMAHDIVTEEIGSKLVLSQPRAIDDEAVMFTIDIDTRHSIVNVAKEEGADHGDGNAAETEFQPKGESEVVACGMVSAMPEIVDFEATETILTLVSEPISKAIDNQATVTELQDEPTDEEINQVISSVDETKVSGLGTSRLSTDNDDLLSKSESDTKETSQLDETFQVETDPINPVATLIKRYEQIARRKANKFAQPRHYSQTSLVSPQSSSPPSSLNVFEATAKRNEEIEMAKMFNEEKICEPDTYKTNEKRVMNPEDVVDNALQGETTFDIAIAEEAFIAVQDMTQDTNSVDICNLSIGDESFASAGNIPGGATDERSSFEESSVVEPVLAGTETSTEERPVETTTDVQEEAAINELDKRVEGMSEDENALGNATESVENFSDDDGIKTTTTLFETTISCDLTDNQQSNHEASTCSSDDHYTTEVVSADFSTNETLNESVISTQPQESLKNLGTSKQSRDMPAEVPQNDFVKPDIYTMANMEMSPTTKGEARDVILATDTSENDSSQQSLPPVLVTYEILGVTRVNNVIMYHIYSVNTATNERVPVSSKRYSEFKLLVEQLRFLNTPEAYDLPELPKPNIITFLRGRRNQTTIEQREKAFADILCYISKHPELHTSAIFQSFIAK</sequence>
<feature type="domain" description="PX" evidence="2">
    <location>
        <begin position="701"/>
        <end position="814"/>
    </location>
</feature>
<feature type="region of interest" description="Disordered" evidence="1">
    <location>
        <begin position="496"/>
        <end position="536"/>
    </location>
</feature>
<dbReference type="InterPro" id="IPR001683">
    <property type="entry name" value="PX_dom"/>
</dbReference>
<feature type="compositionally biased region" description="Polar residues" evidence="1">
    <location>
        <begin position="632"/>
        <end position="645"/>
    </location>
</feature>
<dbReference type="RefSeq" id="XP_024576336.1">
    <property type="nucleotide sequence ID" value="XM_024725572.1"/>
</dbReference>
<proteinExistence type="predicted"/>
<dbReference type="SUPFAM" id="SSF64268">
    <property type="entry name" value="PX domain"/>
    <property type="match status" value="1"/>
</dbReference>
<accession>A0A0P1AFT0</accession>